<evidence type="ECO:0000313" key="1">
    <source>
        <dbReference type="EMBL" id="MBB3941385.1"/>
    </source>
</evidence>
<comment type="caution">
    <text evidence="1">The sequence shown here is derived from an EMBL/GenBank/DDBJ whole genome shotgun (WGS) entry which is preliminary data.</text>
</comment>
<gene>
    <name evidence="1" type="ORF">GGR39_003061</name>
</gene>
<dbReference type="Pfam" id="PF13469">
    <property type="entry name" value="Sulfotransfer_3"/>
    <property type="match status" value="1"/>
</dbReference>
<dbReference type="AlphaFoldDB" id="A0A7W6FZR1"/>
<dbReference type="PANTHER" id="PTHR36451">
    <property type="entry name" value="PAPS-DEPENDENT SULFOTRANSFERASE STF3"/>
    <property type="match status" value="1"/>
</dbReference>
<evidence type="ECO:0008006" key="3">
    <source>
        <dbReference type="Google" id="ProtNLM"/>
    </source>
</evidence>
<dbReference type="SUPFAM" id="SSF52540">
    <property type="entry name" value="P-loop containing nucleoside triphosphate hydrolases"/>
    <property type="match status" value="1"/>
</dbReference>
<sequence length="468" mass="52457">MAAGVIRLSRLALNGPCILAHSIPIGRGFWNDAARFNLLGRPSATGSENRQSYRRASFGREFCDRTARHQTMFDKDTSMTTTKTDAAPEGGLDIDSLCAAAAARAGHDDFGTNWREGLEQLAVSANALNLDAASYQGMVAQISAFLDARLLAHKGFAENPGYSTVTIRQPIIIAGLVRSGTTILHKLLSIDPQFQVPEHWLTMAPMPRPPRDTWAENPIYRKLAGILDAQMEISPELIEHHNQAADEADETLLLQSQTFCSNIFPSAFGVPDYDRWFRSVDERPYFRYVADVLRLIGMNEPDRRWLTKNPTDLFSLDSVLDVFPDALIVQTHRDPVQSIPSVAGTIRSVRRIFLPGEPDKAAIGTREAEFWAEALRRAQETRQRREIHAIDIEFGDFMRDQIGVVRRIYDHFGLTLSPQTEEAMQDWLAAHPRQSKSLQRVAPEEYGLTAEGLAETFADYRRARCYAG</sequence>
<organism evidence="1 2">
    <name type="scientific">Novosphingobium fluoreni</name>
    <dbReference type="NCBI Taxonomy" id="1391222"/>
    <lineage>
        <taxon>Bacteria</taxon>
        <taxon>Pseudomonadati</taxon>
        <taxon>Pseudomonadota</taxon>
        <taxon>Alphaproteobacteria</taxon>
        <taxon>Sphingomonadales</taxon>
        <taxon>Sphingomonadaceae</taxon>
        <taxon>Novosphingobium</taxon>
    </lineage>
</organism>
<dbReference type="InterPro" id="IPR052736">
    <property type="entry name" value="Stf3_sulfotransferase"/>
</dbReference>
<dbReference type="PANTHER" id="PTHR36451:SF1">
    <property type="entry name" value="OMEGA-HYDROXY-BETA-DIHYDROMENAQUINONE-9 SULFOTRANSFERASE STF3"/>
    <property type="match status" value="1"/>
</dbReference>
<reference evidence="1 2" key="1">
    <citation type="submission" date="2020-08" db="EMBL/GenBank/DDBJ databases">
        <title>Genomic Encyclopedia of Type Strains, Phase IV (KMG-IV): sequencing the most valuable type-strain genomes for metagenomic binning, comparative biology and taxonomic classification.</title>
        <authorList>
            <person name="Goeker M."/>
        </authorList>
    </citation>
    <scope>NUCLEOTIDE SEQUENCE [LARGE SCALE GENOMIC DNA]</scope>
    <source>
        <strain evidence="1 2">DSM 27568</strain>
    </source>
</reference>
<name>A0A7W6FZR1_9SPHN</name>
<dbReference type="Proteomes" id="UP000561459">
    <property type="component" value="Unassembled WGS sequence"/>
</dbReference>
<proteinExistence type="predicted"/>
<dbReference type="RefSeq" id="WP_246388775.1">
    <property type="nucleotide sequence ID" value="NZ_JACIDY010000008.1"/>
</dbReference>
<accession>A0A7W6FZR1</accession>
<dbReference type="Gene3D" id="3.40.50.300">
    <property type="entry name" value="P-loop containing nucleotide triphosphate hydrolases"/>
    <property type="match status" value="1"/>
</dbReference>
<dbReference type="InterPro" id="IPR027417">
    <property type="entry name" value="P-loop_NTPase"/>
</dbReference>
<keyword evidence="2" id="KW-1185">Reference proteome</keyword>
<dbReference type="EMBL" id="JACIDY010000008">
    <property type="protein sequence ID" value="MBB3941385.1"/>
    <property type="molecule type" value="Genomic_DNA"/>
</dbReference>
<evidence type="ECO:0000313" key="2">
    <source>
        <dbReference type="Proteomes" id="UP000561459"/>
    </source>
</evidence>
<protein>
    <recommendedName>
        <fullName evidence="3">Sulfotransferase</fullName>
    </recommendedName>
</protein>